<keyword evidence="3" id="KW-0758">Storage protein</keyword>
<evidence type="ECO:0000256" key="6">
    <source>
        <dbReference type="PROSITE-ProRule" id="PRU00557"/>
    </source>
</evidence>
<dbReference type="AlphaFoldDB" id="A0A6P8V620"/>
<dbReference type="PANTHER" id="PTHR23345">
    <property type="entry name" value="VITELLOGENIN-RELATED"/>
    <property type="match status" value="1"/>
</dbReference>
<dbReference type="Gene3D" id="2.30.230.10">
    <property type="entry name" value="Lipovitellin, beta-sheet shell regions, chain A"/>
    <property type="match status" value="1"/>
</dbReference>
<dbReference type="SUPFAM" id="SSF48431">
    <property type="entry name" value="Lipovitellin-phosvitin complex, superhelical domain"/>
    <property type="match status" value="1"/>
</dbReference>
<dbReference type="SUPFAM" id="SSF56968">
    <property type="entry name" value="Lipovitellin-phosvitin complex, beta-sheet shell regions"/>
    <property type="match status" value="3"/>
</dbReference>
<dbReference type="GO" id="GO:0005319">
    <property type="term" value="F:lipid transporter activity"/>
    <property type="evidence" value="ECO:0007669"/>
    <property type="project" value="InterPro"/>
</dbReference>
<dbReference type="FunCoup" id="A0A6P8V620">
    <property type="interactions" value="1"/>
</dbReference>
<evidence type="ECO:0000256" key="3">
    <source>
        <dbReference type="ARBA" id="ARBA00022761"/>
    </source>
</evidence>
<dbReference type="InterPro" id="IPR015258">
    <property type="entry name" value="Vitellinogen_b-sht_shell"/>
</dbReference>
<dbReference type="GeneID" id="117555093"/>
<keyword evidence="5" id="KW-0325">Glycoprotein</keyword>
<protein>
    <submittedName>
        <fullName evidence="10">Vitellogenin 3, phosvitinless isoform X1</fullName>
    </submittedName>
</protein>
<keyword evidence="4 6" id="KW-1015">Disulfide bond</keyword>
<dbReference type="OrthoDB" id="5956066at2759"/>
<dbReference type="Pfam" id="PF09175">
    <property type="entry name" value="Vit_b-sht_shell"/>
    <property type="match status" value="1"/>
</dbReference>
<name>A0A6P8V620_GYMAC</name>
<dbReference type="Gene3D" id="2.20.80.10">
    <property type="entry name" value="Lipovitellin-phosvitin complex, chain A, domain 4"/>
    <property type="match status" value="1"/>
</dbReference>
<feature type="disulfide bond" evidence="6">
    <location>
        <begin position="162"/>
        <end position="188"/>
    </location>
</feature>
<dbReference type="Proteomes" id="UP000515161">
    <property type="component" value="Unplaced"/>
</dbReference>
<dbReference type="Pfam" id="PF09172">
    <property type="entry name" value="Vit_open_b-sht"/>
    <property type="match status" value="1"/>
</dbReference>
<dbReference type="KEGG" id="gacu:117555093"/>
<dbReference type="SMART" id="SM01170">
    <property type="entry name" value="DUF1944"/>
    <property type="match status" value="1"/>
</dbReference>
<dbReference type="RefSeq" id="XP_034085694.1">
    <property type="nucleotide sequence ID" value="XM_034229803.1"/>
</dbReference>
<evidence type="ECO:0000256" key="7">
    <source>
        <dbReference type="SAM" id="SignalP"/>
    </source>
</evidence>
<dbReference type="Gene3D" id="2.20.50.20">
    <property type="entry name" value="Lipovitellin. Chain A, domain 3"/>
    <property type="match status" value="1"/>
</dbReference>
<dbReference type="CTD" id="30518"/>
<dbReference type="FunFam" id="2.20.50.20:FF:000005">
    <property type="entry name" value="Vitellogenin 3"/>
    <property type="match status" value="1"/>
</dbReference>
<proteinExistence type="predicted"/>
<organism evidence="9 10">
    <name type="scientific">Gymnodraco acuticeps</name>
    <name type="common">Antarctic dragonfish</name>
    <dbReference type="NCBI Taxonomy" id="8218"/>
    <lineage>
        <taxon>Eukaryota</taxon>
        <taxon>Metazoa</taxon>
        <taxon>Chordata</taxon>
        <taxon>Craniata</taxon>
        <taxon>Vertebrata</taxon>
        <taxon>Euteleostomi</taxon>
        <taxon>Actinopterygii</taxon>
        <taxon>Neopterygii</taxon>
        <taxon>Teleostei</taxon>
        <taxon>Neoteleostei</taxon>
        <taxon>Acanthomorphata</taxon>
        <taxon>Eupercaria</taxon>
        <taxon>Perciformes</taxon>
        <taxon>Notothenioidei</taxon>
        <taxon>Bathydraconidae</taxon>
        <taxon>Gymnodraco</taxon>
    </lineage>
</organism>
<keyword evidence="1" id="KW-0597">Phosphoprotein</keyword>
<accession>A0A6P8V620</accession>
<feature type="domain" description="Vitellogenin" evidence="8">
    <location>
        <begin position="24"/>
        <end position="662"/>
    </location>
</feature>
<sequence>MRVLLLCCIVALAASQSVHFELGLNPKKTYEYKYEGMVHFGLGQPNLAESGIKMMCKIKIVGVSQETFILQVSDLVFEEFNGILRKNSFNASPKLTQRIAAQLVKPIMFNYVGGHVSDIRTSAEIPDIIVNIVRGILDLFQVTVKTTQKIYELEEASIHGMCQSNYATEQDVNTKDMYITQVVDVSNCKEKAAIYRGMATAVLDQDAKLRGESIITTLRYMYTVKPTAEGGLITRAHGQEQQHFSPFNVKGGSFKMQATKEMVLLGVTDTARAVTYGPMESKGSLVYKFVNAQANIPIIMQNLDDPVPKAVEMIKHLAEANRYQVDSTTSQDTIKVYQLLRVTPYEGLELMWKQLAGNEEHRRWFLDMVVEVSDARILRFLQTRFQAADISAVEAWQTLLLSMNHLQAIPDLVEMAKMFLNMPFSKSNIYLWHTVVLSYGSLVYKHCNYYTPCPVAAVQPLLDMAVESLRKGDDADMVLTLKALGNAGHPGSIKTIMRFLPGVAANPVDLPPRVRSAAVQSMRLIAARDPQSVQDITMSLFLQKTLPAEIRMLAFMILFDTKPSMALVSIVTMHLQEEKDYHVVSFTYSYLSSLARSSTPNNQFLSTACNIARKILAPKYGRLSYHYSKAMRMDWFNDDFLIGTATEVFMLKSATNIFPTEIMMKGKFYFIGRILQLLEMGIHADGLKDLFGNFQQSFKGDLGLDDFQALYSVLQNWEIMPNDKPVLSAFARASGQEWFFADIDKEIIRIIINAVRPFGGKGSFLWASMADLQKGVTWHRTKPFLIFEVRYFQATTLGLPLEISKYYETINGITVNAKAAVNPPLTLSVEQLLSSDISLETDGFIGFTKDFWVFYGINTELFQCGTEFKSKTQVAIPWNFSAKINVRERKFELDFPSCKKEVELFSVTYNVYAVSRNIEDLALAKITPMMPNAIDSNDEVVRMGPTIVSTRNSWYPKTKVCAESNIYGAGVCVESEFRRDYYHDEYPLYYFLGYTRIALKVIPAQAIKAVDKIHFEVDAGPSRPPASTRQLMETLRRLSKEAAQRVYLSSDSASSERGFDLRASDQASNSTPEAVYIIKAFAMSGNQKPEGYDAAFYYTPKANVTQSAQLIMSQVGGDTNWKMCVDTSVTAKVEAKAHVRWGAECQSYEMSMTAATATLPGSKPTLKAKIHWTKVPGNMAEIGKRIERYVPGMALLLGFTQQVKGNTKQEVSASVIVTSADSVDMHFEFPEYTVFRHAIPFPLPPVSFQEVQQDNSNTTIDSFGWA</sequence>
<reference evidence="10" key="1">
    <citation type="submission" date="2025-08" db="UniProtKB">
        <authorList>
            <consortium name="RefSeq"/>
        </authorList>
    </citation>
    <scope>IDENTIFICATION</scope>
</reference>
<evidence type="ECO:0000313" key="9">
    <source>
        <dbReference type="Proteomes" id="UP000515161"/>
    </source>
</evidence>
<dbReference type="Gene3D" id="2.20.90.10">
    <property type="entry name" value="Vitellinogen, beta-sheet shell domain"/>
    <property type="match status" value="1"/>
</dbReference>
<keyword evidence="9" id="KW-1185">Reference proteome</keyword>
<evidence type="ECO:0000256" key="1">
    <source>
        <dbReference type="ARBA" id="ARBA00022553"/>
    </source>
</evidence>
<dbReference type="Gene3D" id="1.25.10.20">
    <property type="entry name" value="Vitellinogen, superhelical"/>
    <property type="match status" value="1"/>
</dbReference>
<keyword evidence="2 7" id="KW-0732">Signal</keyword>
<dbReference type="GO" id="GO:0071391">
    <property type="term" value="P:cellular response to estrogen stimulus"/>
    <property type="evidence" value="ECO:0007669"/>
    <property type="project" value="TreeGrafter"/>
</dbReference>
<feature type="signal peptide" evidence="7">
    <location>
        <begin position="1"/>
        <end position="15"/>
    </location>
</feature>
<dbReference type="InterPro" id="IPR050733">
    <property type="entry name" value="Vitellogenin/Apolipophorin"/>
</dbReference>
<evidence type="ECO:0000256" key="5">
    <source>
        <dbReference type="ARBA" id="ARBA00023180"/>
    </source>
</evidence>
<dbReference type="InterPro" id="IPR015255">
    <property type="entry name" value="Vitellinogen_open_b-sht"/>
</dbReference>
<dbReference type="InterPro" id="IPR015819">
    <property type="entry name" value="Lipid_transp_b-sht_shell"/>
</dbReference>
<dbReference type="PANTHER" id="PTHR23345:SF29">
    <property type="entry name" value="VITELLOGENIN 3, PHOSVITINLESS"/>
    <property type="match status" value="1"/>
</dbReference>
<dbReference type="GO" id="GO:0032355">
    <property type="term" value="P:response to estradiol"/>
    <property type="evidence" value="ECO:0007669"/>
    <property type="project" value="TreeGrafter"/>
</dbReference>
<evidence type="ECO:0000259" key="8">
    <source>
        <dbReference type="PROSITE" id="PS51211"/>
    </source>
</evidence>
<evidence type="ECO:0000256" key="2">
    <source>
        <dbReference type="ARBA" id="ARBA00022729"/>
    </source>
</evidence>
<comment type="caution">
    <text evidence="6">Lacks conserved residue(s) required for the propagation of feature annotation.</text>
</comment>
<dbReference type="SMART" id="SM00638">
    <property type="entry name" value="LPD_N"/>
    <property type="match status" value="1"/>
</dbReference>
<feature type="chain" id="PRO_5028303614" evidence="7">
    <location>
        <begin position="16"/>
        <end position="1266"/>
    </location>
</feature>
<dbReference type="InterPro" id="IPR001747">
    <property type="entry name" value="Vitellogenin_N"/>
</dbReference>
<dbReference type="PROSITE" id="PS51211">
    <property type="entry name" value="VITELLOGENIN"/>
    <property type="match status" value="1"/>
</dbReference>
<dbReference type="InterPro" id="IPR011030">
    <property type="entry name" value="Lipovitellin_superhlx_dom"/>
</dbReference>
<evidence type="ECO:0000313" key="10">
    <source>
        <dbReference type="RefSeq" id="XP_034085694.1"/>
    </source>
</evidence>
<dbReference type="InParanoid" id="A0A6P8V620"/>
<dbReference type="InterPro" id="IPR037088">
    <property type="entry name" value="Vitellinogen_b-sht_shell_sf"/>
</dbReference>
<dbReference type="SMART" id="SM01169">
    <property type="entry name" value="DUF1943"/>
    <property type="match status" value="1"/>
</dbReference>
<gene>
    <name evidence="10" type="primary">vtg3</name>
</gene>
<dbReference type="Pfam" id="PF01347">
    <property type="entry name" value="Vitellogenin_N"/>
    <property type="match status" value="1"/>
</dbReference>
<dbReference type="GO" id="GO:0045735">
    <property type="term" value="F:nutrient reservoir activity"/>
    <property type="evidence" value="ECO:0007669"/>
    <property type="project" value="UniProtKB-KW"/>
</dbReference>
<dbReference type="InterPro" id="IPR015817">
    <property type="entry name" value="Vitellinogen_open_b-sht_sub1"/>
</dbReference>
<dbReference type="InterPro" id="IPR015816">
    <property type="entry name" value="Vitellinogen_b-sht_N"/>
</dbReference>
<evidence type="ECO:0000256" key="4">
    <source>
        <dbReference type="ARBA" id="ARBA00023157"/>
    </source>
</evidence>